<feature type="compositionally biased region" description="Acidic residues" evidence="1">
    <location>
        <begin position="90"/>
        <end position="102"/>
    </location>
</feature>
<reference evidence="2 3" key="1">
    <citation type="submission" date="2014-04" db="EMBL/GenBank/DDBJ databases">
        <authorList>
            <consortium name="DOE Joint Genome Institute"/>
            <person name="Kuo A."/>
            <person name="Kohler A."/>
            <person name="Jargeat P."/>
            <person name="Nagy L.G."/>
            <person name="Floudas D."/>
            <person name="Copeland A."/>
            <person name="Barry K.W."/>
            <person name="Cichocki N."/>
            <person name="Veneault-Fourrey C."/>
            <person name="LaButti K."/>
            <person name="Lindquist E.A."/>
            <person name="Lipzen A."/>
            <person name="Lundell T."/>
            <person name="Morin E."/>
            <person name="Murat C."/>
            <person name="Sun H."/>
            <person name="Tunlid A."/>
            <person name="Henrissat B."/>
            <person name="Grigoriev I.V."/>
            <person name="Hibbett D.S."/>
            <person name="Martin F."/>
            <person name="Nordberg H.P."/>
            <person name="Cantor M.N."/>
            <person name="Hua S.X."/>
        </authorList>
    </citation>
    <scope>NUCLEOTIDE SEQUENCE [LARGE SCALE GENOMIC DNA]</scope>
    <source>
        <strain evidence="2 3">Ve08.2h10</strain>
    </source>
</reference>
<feature type="compositionally biased region" description="Basic residues" evidence="1">
    <location>
        <begin position="242"/>
        <end position="253"/>
    </location>
</feature>
<feature type="compositionally biased region" description="Acidic residues" evidence="1">
    <location>
        <begin position="117"/>
        <end position="134"/>
    </location>
</feature>
<feature type="region of interest" description="Disordered" evidence="1">
    <location>
        <begin position="1"/>
        <end position="210"/>
    </location>
</feature>
<organism evidence="2 3">
    <name type="scientific">Paxillus rubicundulus Ve08.2h10</name>
    <dbReference type="NCBI Taxonomy" id="930991"/>
    <lineage>
        <taxon>Eukaryota</taxon>
        <taxon>Fungi</taxon>
        <taxon>Dikarya</taxon>
        <taxon>Basidiomycota</taxon>
        <taxon>Agaricomycotina</taxon>
        <taxon>Agaricomycetes</taxon>
        <taxon>Agaricomycetidae</taxon>
        <taxon>Boletales</taxon>
        <taxon>Paxilineae</taxon>
        <taxon>Paxillaceae</taxon>
        <taxon>Paxillus</taxon>
    </lineage>
</organism>
<gene>
    <name evidence="2" type="ORF">PAXRUDRAFT_132532</name>
</gene>
<evidence type="ECO:0000256" key="1">
    <source>
        <dbReference type="SAM" id="MobiDB-lite"/>
    </source>
</evidence>
<feature type="compositionally biased region" description="Basic and acidic residues" evidence="1">
    <location>
        <begin position="80"/>
        <end position="89"/>
    </location>
</feature>
<dbReference type="Proteomes" id="UP000054538">
    <property type="component" value="Unassembled WGS sequence"/>
</dbReference>
<protein>
    <submittedName>
        <fullName evidence="2">Uncharacterized protein</fullName>
    </submittedName>
</protein>
<evidence type="ECO:0000313" key="2">
    <source>
        <dbReference type="EMBL" id="KIK99224.1"/>
    </source>
</evidence>
<feature type="compositionally biased region" description="Basic and acidic residues" evidence="1">
    <location>
        <begin position="30"/>
        <end position="73"/>
    </location>
</feature>
<feature type="compositionally biased region" description="Acidic residues" evidence="1">
    <location>
        <begin position="181"/>
        <end position="196"/>
    </location>
</feature>
<dbReference type="EMBL" id="KN824866">
    <property type="protein sequence ID" value="KIK99224.1"/>
    <property type="molecule type" value="Genomic_DNA"/>
</dbReference>
<dbReference type="OrthoDB" id="3253399at2759"/>
<keyword evidence="3" id="KW-1185">Reference proteome</keyword>
<dbReference type="STRING" id="930991.A0A0D0E987"/>
<dbReference type="AlphaFoldDB" id="A0A0D0E987"/>
<dbReference type="HOGENOM" id="CLU_083050_0_0_1"/>
<sequence>MARKTQNAKGPSSDDDAPEVVSQSTSKANLKRDQKALRDFEAEQKARKKAQNRERDQKLKDRARVTKAARRDATLIGKSFFDEDPHAGCEGEDGDESGDDDEGRALEARMLKAMMDAAEERDSGEEDEDEEDEFAGFGGMDMDDDTRSDSGSASEEDHSDNVADEMWQGVSNLDSGVDPEAPTDDEEMDGDSEDNESTPPQKNIRSSNRRMDYLADDLFLAAFSQKSKSSTDKKTTESSKLRTLKKRRRKTNARAKDLVIGGRTIRTLPRASDPRSQATALTIPPSHARKFIDQSLAVKGKQALLKAKRRGWERRPANIGVMKSEGAPFGFARSRQ</sequence>
<feature type="compositionally biased region" description="Polar residues" evidence="1">
    <location>
        <begin position="1"/>
        <end position="10"/>
    </location>
</feature>
<reference evidence="3" key="2">
    <citation type="submission" date="2015-01" db="EMBL/GenBank/DDBJ databases">
        <title>Evolutionary Origins and Diversification of the Mycorrhizal Mutualists.</title>
        <authorList>
            <consortium name="DOE Joint Genome Institute"/>
            <consortium name="Mycorrhizal Genomics Consortium"/>
            <person name="Kohler A."/>
            <person name="Kuo A."/>
            <person name="Nagy L.G."/>
            <person name="Floudas D."/>
            <person name="Copeland A."/>
            <person name="Barry K.W."/>
            <person name="Cichocki N."/>
            <person name="Veneault-Fourrey C."/>
            <person name="LaButti K."/>
            <person name="Lindquist E.A."/>
            <person name="Lipzen A."/>
            <person name="Lundell T."/>
            <person name="Morin E."/>
            <person name="Murat C."/>
            <person name="Riley R."/>
            <person name="Ohm R."/>
            <person name="Sun H."/>
            <person name="Tunlid A."/>
            <person name="Henrissat B."/>
            <person name="Grigoriev I.V."/>
            <person name="Hibbett D.S."/>
            <person name="Martin F."/>
        </authorList>
    </citation>
    <scope>NUCLEOTIDE SEQUENCE [LARGE SCALE GENOMIC DNA]</scope>
    <source>
        <strain evidence="3">Ve08.2h10</strain>
    </source>
</reference>
<proteinExistence type="predicted"/>
<feature type="compositionally biased region" description="Basic and acidic residues" evidence="1">
    <location>
        <begin position="229"/>
        <end position="240"/>
    </location>
</feature>
<evidence type="ECO:0000313" key="3">
    <source>
        <dbReference type="Proteomes" id="UP000054538"/>
    </source>
</evidence>
<feature type="compositionally biased region" description="Polar residues" evidence="1">
    <location>
        <begin position="197"/>
        <end position="206"/>
    </location>
</feature>
<name>A0A0D0E987_9AGAM</name>
<accession>A0A0D0E987</accession>
<dbReference type="InParanoid" id="A0A0D0E987"/>
<feature type="region of interest" description="Disordered" evidence="1">
    <location>
        <begin position="224"/>
        <end position="285"/>
    </location>
</feature>